<feature type="domain" description="SSD" evidence="9">
    <location>
        <begin position="211"/>
        <end position="343"/>
    </location>
</feature>
<dbReference type="PANTHER" id="PTHR33406:SF6">
    <property type="entry name" value="MEMBRANE PROTEIN YDGH-RELATED"/>
    <property type="match status" value="1"/>
</dbReference>
<evidence type="ECO:0000313" key="11">
    <source>
        <dbReference type="Proteomes" id="UP000624325"/>
    </source>
</evidence>
<keyword evidence="6 8" id="KW-0472">Membrane</keyword>
<protein>
    <submittedName>
        <fullName evidence="10">Membrane protein ActII-3</fullName>
    </submittedName>
</protein>
<gene>
    <name evidence="10" type="primary">actII-3_1</name>
    <name evidence="10" type="ORF">Air01nite_25110</name>
</gene>
<dbReference type="InterPro" id="IPR004869">
    <property type="entry name" value="MMPL_dom"/>
</dbReference>
<feature type="compositionally biased region" description="Basic and acidic residues" evidence="7">
    <location>
        <begin position="1"/>
        <end position="10"/>
    </location>
</feature>
<sequence length="704" mass="74030">MVQTETRDEAGTAPRGPNPGRLARFPGGRRTKWLVLGLWVVLLAVAGPVAGKLESIQNDDPISFLPANAESTQVHELENRFESDVTPAVIVYERDGGVTAADEAKAREDIGRLSALGNRAGDIVGPNRSEDGEALQVILPLHYTQEIDKEVNEVRDIVGGGESGLDVYVTGPAGALTDVVEAFGDIDTTLLLTALAVVVVLLLLIYRSPFLWFVPVACTLVALSMAQAGVYLLGKYFDVSVNGMSSGILLVLVFGVGTDYALLLIARYREELRSHQDKHEAMALAVKGAGPAILASAATVIIALLFLLLADLNSNSGLGPVAAAGVACAFVVLMTLLPALMTVLPRGVFWPAVPRYDPTFDGSDATSGHRTWGRIASVVGARPRVVWVVTALVLGAMAFGLTSLKATGLADKDSFVTKPESVSGAEALGRHFAVGSADPTVVIGEAAAAGPLRSTLQATEGVAQVGEPLTADGLVRFDVSLADEPYSQAAFDTVERLRTAVDSVPDAAAKVGGYTAIRLDTVDAAERDRDLLIPIVLLVVLAVLIVLLRAFVAPLLLIATVVLSFAAALGISAFLFDTVFNFAGSDPNFPLLAFVFLVALGVDYNIFLVTRVREEAVHVGTRAGVIRGLVLTGGVITSAGLVLAATFAAATSLPLVSMIQLGFAVALGVLLDTFIVRSLLVPALSLDVGRRIWWPSRLAKQSRH</sequence>
<evidence type="ECO:0000259" key="9">
    <source>
        <dbReference type="PROSITE" id="PS50156"/>
    </source>
</evidence>
<evidence type="ECO:0000256" key="8">
    <source>
        <dbReference type="SAM" id="Phobius"/>
    </source>
</evidence>
<dbReference type="RefSeq" id="WP_203702198.1">
    <property type="nucleotide sequence ID" value="NZ_BAAALU010000006.1"/>
</dbReference>
<reference evidence="10 11" key="1">
    <citation type="submission" date="2021-01" db="EMBL/GenBank/DDBJ databases">
        <title>Whole genome shotgun sequence of Asanoa iriomotensis NBRC 100142.</title>
        <authorList>
            <person name="Komaki H."/>
            <person name="Tamura T."/>
        </authorList>
    </citation>
    <scope>NUCLEOTIDE SEQUENCE [LARGE SCALE GENOMIC DNA]</scope>
    <source>
        <strain evidence="10 11">NBRC 100142</strain>
    </source>
</reference>
<dbReference type="EMBL" id="BONC01000014">
    <property type="protein sequence ID" value="GIF56416.1"/>
    <property type="molecule type" value="Genomic_DNA"/>
</dbReference>
<feature type="transmembrane region" description="Helical" evidence="8">
    <location>
        <begin position="555"/>
        <end position="576"/>
    </location>
</feature>
<dbReference type="PROSITE" id="PS50156">
    <property type="entry name" value="SSD"/>
    <property type="match status" value="2"/>
</dbReference>
<dbReference type="InterPro" id="IPR000731">
    <property type="entry name" value="SSD"/>
</dbReference>
<feature type="transmembrane region" description="Helical" evidence="8">
    <location>
        <begin position="213"/>
        <end position="234"/>
    </location>
</feature>
<evidence type="ECO:0000256" key="3">
    <source>
        <dbReference type="ARBA" id="ARBA00022475"/>
    </source>
</evidence>
<organism evidence="10 11">
    <name type="scientific">Asanoa iriomotensis</name>
    <dbReference type="NCBI Taxonomy" id="234613"/>
    <lineage>
        <taxon>Bacteria</taxon>
        <taxon>Bacillati</taxon>
        <taxon>Actinomycetota</taxon>
        <taxon>Actinomycetes</taxon>
        <taxon>Micromonosporales</taxon>
        <taxon>Micromonosporaceae</taxon>
        <taxon>Asanoa</taxon>
    </lineage>
</organism>
<feature type="transmembrane region" description="Helical" evidence="8">
    <location>
        <begin position="246"/>
        <end position="268"/>
    </location>
</feature>
<feature type="transmembrane region" description="Helical" evidence="8">
    <location>
        <begin position="531"/>
        <end position="548"/>
    </location>
</feature>
<feature type="transmembrane region" description="Helical" evidence="8">
    <location>
        <begin position="655"/>
        <end position="676"/>
    </location>
</feature>
<keyword evidence="5 8" id="KW-1133">Transmembrane helix</keyword>
<feature type="transmembrane region" description="Helical" evidence="8">
    <location>
        <begin position="629"/>
        <end position="649"/>
    </location>
</feature>
<comment type="subcellular location">
    <subcellularLocation>
        <location evidence="1">Cell membrane</location>
        <topology evidence="1">Multi-pass membrane protein</topology>
    </subcellularLocation>
</comment>
<feature type="transmembrane region" description="Helical" evidence="8">
    <location>
        <begin position="321"/>
        <end position="344"/>
    </location>
</feature>
<keyword evidence="11" id="KW-1185">Reference proteome</keyword>
<evidence type="ECO:0000256" key="7">
    <source>
        <dbReference type="SAM" id="MobiDB-lite"/>
    </source>
</evidence>
<evidence type="ECO:0000256" key="2">
    <source>
        <dbReference type="ARBA" id="ARBA00010157"/>
    </source>
</evidence>
<dbReference type="Gene3D" id="1.20.1640.10">
    <property type="entry name" value="Multidrug efflux transporter AcrB transmembrane domain"/>
    <property type="match status" value="2"/>
</dbReference>
<keyword evidence="3" id="KW-1003">Cell membrane</keyword>
<feature type="transmembrane region" description="Helical" evidence="8">
    <location>
        <begin position="289"/>
        <end position="309"/>
    </location>
</feature>
<comment type="caution">
    <text evidence="10">The sequence shown here is derived from an EMBL/GenBank/DDBJ whole genome shotgun (WGS) entry which is preliminary data.</text>
</comment>
<evidence type="ECO:0000256" key="6">
    <source>
        <dbReference type="ARBA" id="ARBA00023136"/>
    </source>
</evidence>
<dbReference type="InterPro" id="IPR050545">
    <property type="entry name" value="Mycobact_MmpL"/>
</dbReference>
<feature type="region of interest" description="Disordered" evidence="7">
    <location>
        <begin position="1"/>
        <end position="24"/>
    </location>
</feature>
<feature type="transmembrane region" description="Helical" evidence="8">
    <location>
        <begin position="188"/>
        <end position="206"/>
    </location>
</feature>
<dbReference type="SUPFAM" id="SSF82866">
    <property type="entry name" value="Multidrug efflux transporter AcrB transmembrane domain"/>
    <property type="match status" value="2"/>
</dbReference>
<feature type="transmembrane region" description="Helical" evidence="8">
    <location>
        <begin position="588"/>
        <end position="608"/>
    </location>
</feature>
<feature type="transmembrane region" description="Helical" evidence="8">
    <location>
        <begin position="385"/>
        <end position="404"/>
    </location>
</feature>
<evidence type="ECO:0000256" key="5">
    <source>
        <dbReference type="ARBA" id="ARBA00022989"/>
    </source>
</evidence>
<evidence type="ECO:0000313" key="10">
    <source>
        <dbReference type="EMBL" id="GIF56416.1"/>
    </source>
</evidence>
<evidence type="ECO:0000256" key="1">
    <source>
        <dbReference type="ARBA" id="ARBA00004651"/>
    </source>
</evidence>
<proteinExistence type="inferred from homology"/>
<evidence type="ECO:0000256" key="4">
    <source>
        <dbReference type="ARBA" id="ARBA00022692"/>
    </source>
</evidence>
<feature type="domain" description="SSD" evidence="9">
    <location>
        <begin position="558"/>
        <end position="686"/>
    </location>
</feature>
<comment type="similarity">
    <text evidence="2">Belongs to the resistance-nodulation-cell division (RND) (TC 2.A.6) family. MmpL subfamily.</text>
</comment>
<dbReference type="PANTHER" id="PTHR33406">
    <property type="entry name" value="MEMBRANE PROTEIN MJ1562-RELATED"/>
    <property type="match status" value="1"/>
</dbReference>
<dbReference type="Pfam" id="PF03176">
    <property type="entry name" value="MMPL"/>
    <property type="match status" value="2"/>
</dbReference>
<keyword evidence="4 8" id="KW-0812">Transmembrane</keyword>
<name>A0ABQ4C0W5_9ACTN</name>
<feature type="transmembrane region" description="Helical" evidence="8">
    <location>
        <begin position="33"/>
        <end position="51"/>
    </location>
</feature>
<dbReference type="Proteomes" id="UP000624325">
    <property type="component" value="Unassembled WGS sequence"/>
</dbReference>
<accession>A0ABQ4C0W5</accession>